<accession>A0A1M6VBX2</accession>
<sequence length="52" mass="5633">MRNVVKRSWKAPVLVVHGKPQEITASSDGCWFGKQGGQYDADLGPGSLSDCR</sequence>
<dbReference type="RefSeq" id="WP_143149601.1">
    <property type="nucleotide sequence ID" value="NZ_FRAU01000006.1"/>
</dbReference>
<dbReference type="Proteomes" id="UP000185812">
    <property type="component" value="Unassembled WGS sequence"/>
</dbReference>
<organism evidence="1 2">
    <name type="scientific">Rhodothermus profundi</name>
    <dbReference type="NCBI Taxonomy" id="633813"/>
    <lineage>
        <taxon>Bacteria</taxon>
        <taxon>Pseudomonadati</taxon>
        <taxon>Rhodothermota</taxon>
        <taxon>Rhodothermia</taxon>
        <taxon>Rhodothermales</taxon>
        <taxon>Rhodothermaceae</taxon>
        <taxon>Rhodothermus</taxon>
    </lineage>
</organism>
<gene>
    <name evidence="1" type="ORF">SAMN04488087_1980</name>
</gene>
<keyword evidence="2" id="KW-1185">Reference proteome</keyword>
<reference evidence="2" key="1">
    <citation type="submission" date="2016-11" db="EMBL/GenBank/DDBJ databases">
        <authorList>
            <person name="Varghese N."/>
            <person name="Submissions S."/>
        </authorList>
    </citation>
    <scope>NUCLEOTIDE SEQUENCE [LARGE SCALE GENOMIC DNA]</scope>
    <source>
        <strain evidence="2">DSM 22212</strain>
    </source>
</reference>
<evidence type="ECO:0000313" key="1">
    <source>
        <dbReference type="EMBL" id="SHK78958.1"/>
    </source>
</evidence>
<dbReference type="OrthoDB" id="1506931at2"/>
<evidence type="ECO:0000313" key="2">
    <source>
        <dbReference type="Proteomes" id="UP000185812"/>
    </source>
</evidence>
<dbReference type="AlphaFoldDB" id="A0A1M6VBX2"/>
<protein>
    <submittedName>
        <fullName evidence="1">Uncharacterized protein</fullName>
    </submittedName>
</protein>
<dbReference type="NCBIfam" id="NF033534">
    <property type="entry name" value="rhodolasso"/>
    <property type="match status" value="1"/>
</dbReference>
<dbReference type="STRING" id="633813.SAMN04488087_1980"/>
<proteinExistence type="predicted"/>
<dbReference type="EMBL" id="FRAU01000006">
    <property type="protein sequence ID" value="SHK78958.1"/>
    <property type="molecule type" value="Genomic_DNA"/>
</dbReference>
<name>A0A1M6VBX2_9BACT</name>